<feature type="transmembrane region" description="Helical" evidence="1">
    <location>
        <begin position="504"/>
        <end position="521"/>
    </location>
</feature>
<dbReference type="InterPro" id="IPR026209">
    <property type="entry name" value="Wolframin_fam"/>
</dbReference>
<dbReference type="OrthoDB" id="5865303at2759"/>
<comment type="caution">
    <text evidence="4">The sequence shown here is derived from an EMBL/GenBank/DDBJ whole genome shotgun (WGS) entry which is preliminary data.</text>
</comment>
<dbReference type="GO" id="GO:0030968">
    <property type="term" value="P:endoplasmic reticulum unfolded protein response"/>
    <property type="evidence" value="ECO:0007669"/>
    <property type="project" value="TreeGrafter"/>
</dbReference>
<dbReference type="EMBL" id="RQTK01000002">
    <property type="protein sequence ID" value="RUS92129.1"/>
    <property type="molecule type" value="Genomic_DNA"/>
</dbReference>
<dbReference type="GO" id="GO:0055074">
    <property type="term" value="P:calcium ion homeostasis"/>
    <property type="evidence" value="ECO:0007669"/>
    <property type="project" value="TreeGrafter"/>
</dbReference>
<feature type="transmembrane region" description="Helical" evidence="1">
    <location>
        <begin position="248"/>
        <end position="274"/>
    </location>
</feature>
<dbReference type="Pfam" id="PF20053">
    <property type="entry name" value="WC-rich"/>
    <property type="match status" value="1"/>
</dbReference>
<feature type="transmembrane region" description="Helical" evidence="1">
    <location>
        <begin position="542"/>
        <end position="561"/>
    </location>
</feature>
<feature type="domain" description="Wolframin cysteine-rich" evidence="3">
    <location>
        <begin position="578"/>
        <end position="677"/>
    </location>
</feature>
<protein>
    <recommendedName>
        <fullName evidence="6">Wolframin</fullName>
    </recommendedName>
</protein>
<evidence type="ECO:0008006" key="6">
    <source>
        <dbReference type="Google" id="ProtNLM"/>
    </source>
</evidence>
<dbReference type="GO" id="GO:0005789">
    <property type="term" value="C:endoplasmic reticulum membrane"/>
    <property type="evidence" value="ECO:0007669"/>
    <property type="project" value="TreeGrafter"/>
</dbReference>
<organism evidence="4 5">
    <name type="scientific">Elysia chlorotica</name>
    <name type="common">Eastern emerald elysia</name>
    <name type="synonym">Sea slug</name>
    <dbReference type="NCBI Taxonomy" id="188477"/>
    <lineage>
        <taxon>Eukaryota</taxon>
        <taxon>Metazoa</taxon>
        <taxon>Spiralia</taxon>
        <taxon>Lophotrochozoa</taxon>
        <taxon>Mollusca</taxon>
        <taxon>Gastropoda</taxon>
        <taxon>Heterobranchia</taxon>
        <taxon>Euthyneura</taxon>
        <taxon>Panpulmonata</taxon>
        <taxon>Sacoglossa</taxon>
        <taxon>Placobranchoidea</taxon>
        <taxon>Plakobranchidae</taxon>
        <taxon>Elysia</taxon>
    </lineage>
</organism>
<keyword evidence="5" id="KW-1185">Reference proteome</keyword>
<proteinExistence type="predicted"/>
<reference evidence="4 5" key="1">
    <citation type="submission" date="2019-01" db="EMBL/GenBank/DDBJ databases">
        <title>A draft genome assembly of the solar-powered sea slug Elysia chlorotica.</title>
        <authorList>
            <person name="Cai H."/>
            <person name="Li Q."/>
            <person name="Fang X."/>
            <person name="Li J."/>
            <person name="Curtis N.E."/>
            <person name="Altenburger A."/>
            <person name="Shibata T."/>
            <person name="Feng M."/>
            <person name="Maeda T."/>
            <person name="Schwartz J.A."/>
            <person name="Shigenobu S."/>
            <person name="Lundholm N."/>
            <person name="Nishiyama T."/>
            <person name="Yang H."/>
            <person name="Hasebe M."/>
            <person name="Li S."/>
            <person name="Pierce S.K."/>
            <person name="Wang J."/>
        </authorList>
    </citation>
    <scope>NUCLEOTIDE SEQUENCE [LARGE SCALE GENOMIC DNA]</scope>
    <source>
        <strain evidence="4">EC2010</strain>
        <tissue evidence="4">Whole organism of an adult</tissue>
    </source>
</reference>
<feature type="transmembrane region" description="Helical" evidence="1">
    <location>
        <begin position="472"/>
        <end position="498"/>
    </location>
</feature>
<accession>A0A433UEB3</accession>
<evidence type="ECO:0000259" key="3">
    <source>
        <dbReference type="Pfam" id="PF20053"/>
    </source>
</evidence>
<sequence>MSEFTEESISESILAEWKAEAEKGSAEHQVRLGCHCLHLAEVGTDRDMNGEQAVYWFIKASQGGDEAATEKLKHCVVTNLGITDSNKSDALWCLNTSSAEKRVRSAAKSLFSSIGGTQGGVISKDEYVKAINSLTVGHEKERKILLAAGKRIGDTISENDFVKTVSKKIQGTLTLTSEETDETSVAYNAASPARKVLVYPRETAKVLLDRSLEYASKEGLSLITSLIPTNQIYVLAMVFAYGYLKAELFLLVIPLLVFFISFLALVIATLQMFYKRRKQKDANSLTSLLQSKFDADIDIQSTESQYSWNSLTPYYVFFSILPLMVFSFSFANKSYIPCAEMVVVAMVMTGICFFGLADDHDMLTLAALAAHTFASLPILIGNVHAGFISKILGFITRPLVSLYLGMGVSLNLSLPSVVHMLVPFLFLRMAIRGGWSGVLKSLVPHVVCYCWYSFAIAAFPSTSWLSMARATVGYLLLPIFVPVSLVGFVFVIIFFLYKLLQTDMVGKLIVTGLLIAVPILMTQTKLLFGKKAKAESPRAKKVKRAVMIGFSVAALLPLLFVRAPSLVTKKNVELSLEDYLDLCVAGEADIIAPYQLRCHDFVGTRVNWTGQVSQVKVVKTENTAESVIKALPSFLAHPLYCIYGDPLPECDEATMGEQALRHCRLLEGTGQTCHLHRLDQVSLALHLTLGEGRLAVALEAGDAFRARLLALAPGDHVQFVGTLLDAGTSAPSMKLKSLTCTSRALPVMEDLGEEVVDEELLLKMAADAVSMTFNFGLFPLFSFSPEL</sequence>
<feature type="transmembrane region" description="Helical" evidence="1">
    <location>
        <begin position="220"/>
        <end position="241"/>
    </location>
</feature>
<dbReference type="PANTHER" id="PTHR13098">
    <property type="entry name" value="WOLFRAMIN"/>
    <property type="match status" value="1"/>
</dbReference>
<dbReference type="Pfam" id="PF20023">
    <property type="entry name" value="WSLR"/>
    <property type="match status" value="1"/>
</dbReference>
<keyword evidence="1" id="KW-0472">Membrane</keyword>
<evidence type="ECO:0000313" key="5">
    <source>
        <dbReference type="Proteomes" id="UP000271974"/>
    </source>
</evidence>
<dbReference type="PRINTS" id="PR02060">
    <property type="entry name" value="WOLFFAMILY"/>
</dbReference>
<dbReference type="STRING" id="188477.A0A433UEB3"/>
<feature type="transmembrane region" description="Helical" evidence="1">
    <location>
        <begin position="400"/>
        <end position="422"/>
    </location>
</feature>
<gene>
    <name evidence="4" type="ORF">EGW08_000153</name>
</gene>
<feature type="domain" description="Wolframin OB-fold" evidence="2">
    <location>
        <begin position="694"/>
        <end position="783"/>
    </location>
</feature>
<dbReference type="Proteomes" id="UP000271974">
    <property type="component" value="Unassembled WGS sequence"/>
</dbReference>
<keyword evidence="1" id="KW-1133">Transmembrane helix</keyword>
<dbReference type="InterPro" id="IPR045461">
    <property type="entry name" value="Wolframin_OB_fold"/>
</dbReference>
<feature type="transmembrane region" description="Helical" evidence="1">
    <location>
        <begin position="442"/>
        <end position="460"/>
    </location>
</feature>
<evidence type="ECO:0000256" key="1">
    <source>
        <dbReference type="SAM" id="Phobius"/>
    </source>
</evidence>
<feature type="transmembrane region" description="Helical" evidence="1">
    <location>
        <begin position="338"/>
        <end position="357"/>
    </location>
</feature>
<evidence type="ECO:0000259" key="2">
    <source>
        <dbReference type="Pfam" id="PF19913"/>
    </source>
</evidence>
<dbReference type="AlphaFoldDB" id="A0A433UEB3"/>
<feature type="transmembrane region" description="Helical" evidence="1">
    <location>
        <begin position="363"/>
        <end position="388"/>
    </location>
</feature>
<dbReference type="InterPro" id="IPR045458">
    <property type="entry name" value="Wolframin_Sel1-like_rpt"/>
</dbReference>
<name>A0A433UEB3_ELYCH</name>
<dbReference type="Gene3D" id="1.25.40.10">
    <property type="entry name" value="Tetratricopeptide repeat domain"/>
    <property type="match status" value="1"/>
</dbReference>
<dbReference type="PANTHER" id="PTHR13098:SF3">
    <property type="entry name" value="WOLFRAMIN"/>
    <property type="match status" value="1"/>
</dbReference>
<dbReference type="Pfam" id="PF19913">
    <property type="entry name" value="WCOB"/>
    <property type="match status" value="1"/>
</dbReference>
<feature type="transmembrane region" description="Helical" evidence="1">
    <location>
        <begin position="314"/>
        <end position="331"/>
    </location>
</feature>
<dbReference type="InterPro" id="IPR045400">
    <property type="entry name" value="Wolframin_Cys-rich"/>
</dbReference>
<dbReference type="InterPro" id="IPR011990">
    <property type="entry name" value="TPR-like_helical_dom_sf"/>
</dbReference>
<evidence type="ECO:0000313" key="4">
    <source>
        <dbReference type="EMBL" id="RUS92129.1"/>
    </source>
</evidence>
<keyword evidence="1" id="KW-0812">Transmembrane</keyword>